<feature type="compositionally biased region" description="Basic and acidic residues" evidence="6">
    <location>
        <begin position="612"/>
        <end position="634"/>
    </location>
</feature>
<name>A0AA38S6E3_9PEZI</name>
<dbReference type="InterPro" id="IPR032429">
    <property type="entry name" value="Nibrin_BRCT2"/>
</dbReference>
<protein>
    <submittedName>
        <fullName evidence="8">Cytochrome b5 reductase 4</fullName>
    </submittedName>
</protein>
<accession>A0AA38S6E3</accession>
<dbReference type="GO" id="GO:0000724">
    <property type="term" value="P:double-strand break repair via homologous recombination"/>
    <property type="evidence" value="ECO:0007669"/>
    <property type="project" value="TreeGrafter"/>
</dbReference>
<feature type="compositionally biased region" description="Polar residues" evidence="6">
    <location>
        <begin position="762"/>
        <end position="779"/>
    </location>
</feature>
<keyword evidence="2" id="KW-0227">DNA damage</keyword>
<sequence>MWLLENDGDFLGGKELWLRPGKRYLFGRTTAEPGQYAISDKTISRKHLTIEVGNVPEGAGQDFRSRSAVTIEDLGAKVGTVVNGTQIRGQKYVVPGASNEIKMGNCPKLFRLAWHPVVFSFSFSAKDLRADPWAKLRADLEQLDIKYTDQYNSNLTTHVVSKKRNTPRTLRGLIDGKHIVMDTFIAAVAQAARTAAHDEGTDSSLLERDYDGNWPEALEYLPPKGEEASDRPVKAFAPDERRKEIFDGYTFIFYEKKQFDNLMEVVTTGKGKALLKEVVAGETGVDDFIRYVKGVAGEKGLGEFEDGSEGKGVVLVRYVPLKGDDVQWFTEFYNTIALRLDHRPIDQREFLDAILANEPGMLRRPLEVEQSQADSAPSCSQRHAADESRPMDIDEPTTVEVDRPPASQQSHAEERPTQSRARPGRRPVRSRFKGFDVNLDSDEENQQSLNSSAHDPSQQGSLFVSQARGSAEPEQAANNRRSQRKRPASPVLEDEGDILEELAPTAAAIKRRRIARGEDPIPREPTPEPEAVPDSPPAATKASQKAQKGRGRKGKKGADADDVLELAIQRREEAEARAREQNEQDGGDDPDGAGIDFADIRRLTIVEECEVRQPAESARSRDQDIAEGRWDPHWNGRRNFKKFRKQGEPVGRQLPRTIVSLEPVKAKEYGLSDDYWLEDTEKQKRKKRKEKESQASAGSQRSGGDKENERSFGRNRQVVTIDSDDGEGEHGEGDQTGGVDSMDVEIEFPRTRAGKAAEKAITRQSQRKGQTVSQSQPSSGKRPAAEPPAREKPAKRPRATRARAVADSDDSDDELKFRFGKRK</sequence>
<dbReference type="Gene3D" id="3.40.50.10980">
    <property type="entry name" value="Nibrin, BRCT2 domain"/>
    <property type="match status" value="1"/>
</dbReference>
<dbReference type="Gene3D" id="2.60.200.20">
    <property type="match status" value="1"/>
</dbReference>
<evidence type="ECO:0000256" key="1">
    <source>
        <dbReference type="ARBA" id="ARBA00004123"/>
    </source>
</evidence>
<dbReference type="Pfam" id="PF00498">
    <property type="entry name" value="FHA"/>
    <property type="match status" value="1"/>
</dbReference>
<dbReference type="Proteomes" id="UP001174694">
    <property type="component" value="Unassembled WGS sequence"/>
</dbReference>
<proteinExistence type="inferred from homology"/>
<reference evidence="8" key="1">
    <citation type="submission" date="2022-07" db="EMBL/GenBank/DDBJ databases">
        <title>Fungi with potential for degradation of polypropylene.</title>
        <authorList>
            <person name="Gostincar C."/>
        </authorList>
    </citation>
    <scope>NUCLEOTIDE SEQUENCE</scope>
    <source>
        <strain evidence="8">EXF-13308</strain>
    </source>
</reference>
<dbReference type="InterPro" id="IPR040227">
    <property type="entry name" value="Nibrin-rel"/>
</dbReference>
<feature type="domain" description="FHA" evidence="7">
    <location>
        <begin position="24"/>
        <end position="87"/>
    </location>
</feature>
<feature type="region of interest" description="Disordered" evidence="6">
    <location>
        <begin position="367"/>
        <end position="431"/>
    </location>
</feature>
<dbReference type="GO" id="GO:0007095">
    <property type="term" value="P:mitotic G2 DNA damage checkpoint signaling"/>
    <property type="evidence" value="ECO:0007669"/>
    <property type="project" value="InterPro"/>
</dbReference>
<feature type="compositionally biased region" description="Polar residues" evidence="6">
    <location>
        <begin position="446"/>
        <end position="468"/>
    </location>
</feature>
<dbReference type="EMBL" id="JANBVO010000008">
    <property type="protein sequence ID" value="KAJ9150200.1"/>
    <property type="molecule type" value="Genomic_DNA"/>
</dbReference>
<feature type="compositionally biased region" description="Basic and acidic residues" evidence="6">
    <location>
        <begin position="383"/>
        <end position="392"/>
    </location>
</feature>
<comment type="caution">
    <text evidence="8">The sequence shown here is derived from an EMBL/GenBank/DDBJ whole genome shotgun (WGS) entry which is preliminary data.</text>
</comment>
<keyword evidence="3" id="KW-0234">DNA repair</keyword>
<dbReference type="GO" id="GO:0030870">
    <property type="term" value="C:Mre11 complex"/>
    <property type="evidence" value="ECO:0007669"/>
    <property type="project" value="InterPro"/>
</dbReference>
<feature type="compositionally biased region" description="Basic and acidic residues" evidence="6">
    <location>
        <begin position="747"/>
        <end position="761"/>
    </location>
</feature>
<feature type="compositionally biased region" description="Polar residues" evidence="6">
    <location>
        <begin position="369"/>
        <end position="381"/>
    </location>
</feature>
<dbReference type="InterPro" id="IPR008984">
    <property type="entry name" value="SMAD_FHA_dom_sf"/>
</dbReference>
<dbReference type="Pfam" id="PF16508">
    <property type="entry name" value="NIBRIN_BRCT_II"/>
    <property type="match status" value="1"/>
</dbReference>
<evidence type="ECO:0000256" key="4">
    <source>
        <dbReference type="ARBA" id="ARBA00023242"/>
    </source>
</evidence>
<comment type="subcellular location">
    <subcellularLocation>
        <location evidence="1">Nucleus</location>
    </subcellularLocation>
</comment>
<dbReference type="SUPFAM" id="SSF49879">
    <property type="entry name" value="SMAD/FHA domain"/>
    <property type="match status" value="1"/>
</dbReference>
<feature type="compositionally biased region" description="Basic residues" evidence="6">
    <location>
        <begin position="635"/>
        <end position="644"/>
    </location>
</feature>
<feature type="region of interest" description="Disordered" evidence="6">
    <location>
        <begin position="612"/>
        <end position="823"/>
    </location>
</feature>
<keyword evidence="9" id="KW-1185">Reference proteome</keyword>
<comment type="similarity">
    <text evidence="5">Belongs to the Nibrin family.</text>
</comment>
<keyword evidence="4" id="KW-0539">Nucleus</keyword>
<evidence type="ECO:0000256" key="5">
    <source>
        <dbReference type="ARBA" id="ARBA00044757"/>
    </source>
</evidence>
<dbReference type="AlphaFoldDB" id="A0AA38S6E3"/>
<dbReference type="PANTHER" id="PTHR12162">
    <property type="entry name" value="NIBRIN-RELATED"/>
    <property type="match status" value="1"/>
</dbReference>
<dbReference type="InterPro" id="IPR000253">
    <property type="entry name" value="FHA_dom"/>
</dbReference>
<dbReference type="GO" id="GO:0003684">
    <property type="term" value="F:damaged DNA binding"/>
    <property type="evidence" value="ECO:0007669"/>
    <property type="project" value="TreeGrafter"/>
</dbReference>
<evidence type="ECO:0000313" key="9">
    <source>
        <dbReference type="Proteomes" id="UP001174694"/>
    </source>
</evidence>
<dbReference type="PANTHER" id="PTHR12162:SF0">
    <property type="entry name" value="NIBRIN"/>
    <property type="match status" value="1"/>
</dbReference>
<feature type="region of interest" description="Disordered" evidence="6">
    <location>
        <begin position="443"/>
        <end position="599"/>
    </location>
</feature>
<feature type="compositionally biased region" description="Basic and acidic residues" evidence="6">
    <location>
        <begin position="568"/>
        <end position="582"/>
    </location>
</feature>
<feature type="compositionally biased region" description="Basic residues" evidence="6">
    <location>
        <begin position="422"/>
        <end position="431"/>
    </location>
</feature>
<feature type="compositionally biased region" description="Basic and acidic residues" evidence="6">
    <location>
        <begin position="515"/>
        <end position="526"/>
    </location>
</feature>
<dbReference type="SMART" id="SM00240">
    <property type="entry name" value="FHA"/>
    <property type="match status" value="1"/>
</dbReference>
<organism evidence="8 9">
    <name type="scientific">Pleurostoma richardsiae</name>
    <dbReference type="NCBI Taxonomy" id="41990"/>
    <lineage>
        <taxon>Eukaryota</taxon>
        <taxon>Fungi</taxon>
        <taxon>Dikarya</taxon>
        <taxon>Ascomycota</taxon>
        <taxon>Pezizomycotina</taxon>
        <taxon>Sordariomycetes</taxon>
        <taxon>Sordariomycetidae</taxon>
        <taxon>Calosphaeriales</taxon>
        <taxon>Pleurostomataceae</taxon>
        <taxon>Pleurostoma</taxon>
    </lineage>
</organism>
<evidence type="ECO:0000259" key="7">
    <source>
        <dbReference type="PROSITE" id="PS50006"/>
    </source>
</evidence>
<gene>
    <name evidence="8" type="ORF">NKR23_g3759</name>
</gene>
<evidence type="ECO:0000256" key="6">
    <source>
        <dbReference type="SAM" id="MobiDB-lite"/>
    </source>
</evidence>
<evidence type="ECO:0000313" key="8">
    <source>
        <dbReference type="EMBL" id="KAJ9150200.1"/>
    </source>
</evidence>
<evidence type="ECO:0000256" key="2">
    <source>
        <dbReference type="ARBA" id="ARBA00022763"/>
    </source>
</evidence>
<evidence type="ECO:0000256" key="3">
    <source>
        <dbReference type="ARBA" id="ARBA00023204"/>
    </source>
</evidence>
<feature type="compositionally biased region" description="Basic and acidic residues" evidence="6">
    <location>
        <begin position="703"/>
        <end position="712"/>
    </location>
</feature>
<dbReference type="InterPro" id="IPR043014">
    <property type="entry name" value="Nibrin_BRCT2_sf"/>
</dbReference>
<dbReference type="PROSITE" id="PS50006">
    <property type="entry name" value="FHA_DOMAIN"/>
    <property type="match status" value="1"/>
</dbReference>